<dbReference type="Proteomes" id="UP000659654">
    <property type="component" value="Unassembled WGS sequence"/>
</dbReference>
<protein>
    <submittedName>
        <fullName evidence="1">(pine wood nematode) hypothetical protein</fullName>
    </submittedName>
</protein>
<accession>A0A7I8WGJ5</accession>
<comment type="caution">
    <text evidence="1">The sequence shown here is derived from an EMBL/GenBank/DDBJ whole genome shotgun (WGS) entry which is preliminary data.</text>
</comment>
<dbReference type="EMBL" id="CAJFCV020000003">
    <property type="protein sequence ID" value="CAG9110964.1"/>
    <property type="molecule type" value="Genomic_DNA"/>
</dbReference>
<dbReference type="Proteomes" id="UP000582659">
    <property type="component" value="Unassembled WGS sequence"/>
</dbReference>
<dbReference type="AlphaFoldDB" id="A0A7I8WGJ5"/>
<sequence>MQCVACDPDQRQSIDGAIVYRSHASEILIIAAWVGRISDDVPIKEGDFQSVSEHRWSHRLSKPRRRTSASLYGCKLSSFLPRRAYTGALDVQATVVVFSDTKLFGFGGAAMYAHRK</sequence>
<reference evidence="1" key="1">
    <citation type="submission" date="2020-09" db="EMBL/GenBank/DDBJ databases">
        <authorList>
            <person name="Kikuchi T."/>
        </authorList>
    </citation>
    <scope>NUCLEOTIDE SEQUENCE</scope>
    <source>
        <strain evidence="1">Ka4C1</strain>
    </source>
</reference>
<evidence type="ECO:0000313" key="1">
    <source>
        <dbReference type="EMBL" id="CAD5222643.1"/>
    </source>
</evidence>
<organism evidence="1 2">
    <name type="scientific">Bursaphelenchus xylophilus</name>
    <name type="common">Pinewood nematode worm</name>
    <name type="synonym">Aphelenchoides xylophilus</name>
    <dbReference type="NCBI Taxonomy" id="6326"/>
    <lineage>
        <taxon>Eukaryota</taxon>
        <taxon>Metazoa</taxon>
        <taxon>Ecdysozoa</taxon>
        <taxon>Nematoda</taxon>
        <taxon>Chromadorea</taxon>
        <taxon>Rhabditida</taxon>
        <taxon>Tylenchina</taxon>
        <taxon>Tylenchomorpha</taxon>
        <taxon>Aphelenchoidea</taxon>
        <taxon>Aphelenchoididae</taxon>
        <taxon>Bursaphelenchus</taxon>
    </lineage>
</organism>
<proteinExistence type="predicted"/>
<gene>
    <name evidence="1" type="ORF">BXYJ_LOCUS7582</name>
</gene>
<name>A0A7I8WGJ5_BURXY</name>
<dbReference type="EMBL" id="CAJFDI010000003">
    <property type="protein sequence ID" value="CAD5222643.1"/>
    <property type="molecule type" value="Genomic_DNA"/>
</dbReference>
<evidence type="ECO:0000313" key="2">
    <source>
        <dbReference type="Proteomes" id="UP000659654"/>
    </source>
</evidence>
<keyword evidence="2" id="KW-1185">Reference proteome</keyword>